<evidence type="ECO:0000313" key="3">
    <source>
        <dbReference type="Proteomes" id="UP001634394"/>
    </source>
</evidence>
<feature type="coiled-coil region" evidence="1">
    <location>
        <begin position="166"/>
        <end position="193"/>
    </location>
</feature>
<comment type="caution">
    <text evidence="2">The sequence shown here is derived from an EMBL/GenBank/DDBJ whole genome shotgun (WGS) entry which is preliminary data.</text>
</comment>
<reference evidence="2 3" key="1">
    <citation type="submission" date="2024-11" db="EMBL/GenBank/DDBJ databases">
        <title>Chromosome-level genome assembly of the freshwater bivalve Anodonta woodiana.</title>
        <authorList>
            <person name="Chen X."/>
        </authorList>
    </citation>
    <scope>NUCLEOTIDE SEQUENCE [LARGE SCALE GENOMIC DNA]</scope>
    <source>
        <strain evidence="2">MN2024</strain>
        <tissue evidence="2">Gills</tissue>
    </source>
</reference>
<keyword evidence="1" id="KW-0175">Coiled coil</keyword>
<evidence type="ECO:0000256" key="1">
    <source>
        <dbReference type="SAM" id="Coils"/>
    </source>
</evidence>
<gene>
    <name evidence="2" type="ORF">ACJMK2_032411</name>
</gene>
<sequence length="198" mass="21753">MDNAVKYNCLYKAVFKAKSQASKQEQQNETNRIWEKIKRGETTYEYITADLASKALVNRTSLLSFWSCAQAPTATVSKPEVHEISAHADNDTQAPAMMISDASDVLPLISAVDAASIPSTSAMPDPTTKITKTAVTPQQTNVQRDISDAQEQLLALVHLRDAGLITKELEKKMKSVELNLKHIKNEIESTATRGHKAA</sequence>
<keyword evidence="3" id="KW-1185">Reference proteome</keyword>
<evidence type="ECO:0000313" key="2">
    <source>
        <dbReference type="EMBL" id="KAL3880146.1"/>
    </source>
</evidence>
<protein>
    <submittedName>
        <fullName evidence="2">Uncharacterized protein</fullName>
    </submittedName>
</protein>
<dbReference type="EMBL" id="JBJQND010000004">
    <property type="protein sequence ID" value="KAL3880146.1"/>
    <property type="molecule type" value="Genomic_DNA"/>
</dbReference>
<organism evidence="2 3">
    <name type="scientific">Sinanodonta woodiana</name>
    <name type="common">Chinese pond mussel</name>
    <name type="synonym">Anodonta woodiana</name>
    <dbReference type="NCBI Taxonomy" id="1069815"/>
    <lineage>
        <taxon>Eukaryota</taxon>
        <taxon>Metazoa</taxon>
        <taxon>Spiralia</taxon>
        <taxon>Lophotrochozoa</taxon>
        <taxon>Mollusca</taxon>
        <taxon>Bivalvia</taxon>
        <taxon>Autobranchia</taxon>
        <taxon>Heteroconchia</taxon>
        <taxon>Palaeoheterodonta</taxon>
        <taxon>Unionida</taxon>
        <taxon>Unionoidea</taxon>
        <taxon>Unionidae</taxon>
        <taxon>Unioninae</taxon>
        <taxon>Sinanodonta</taxon>
    </lineage>
</organism>
<accession>A0ABD3X1L8</accession>
<proteinExistence type="predicted"/>
<name>A0ABD3X1L8_SINWO</name>
<dbReference type="AlphaFoldDB" id="A0ABD3X1L8"/>
<dbReference type="Proteomes" id="UP001634394">
    <property type="component" value="Unassembled WGS sequence"/>
</dbReference>